<name>A0AAN8Q893_PATCE</name>
<dbReference type="CDD" id="cd01855">
    <property type="entry name" value="YqeH"/>
    <property type="match status" value="1"/>
</dbReference>
<feature type="region of interest" description="Disordered" evidence="1">
    <location>
        <begin position="1"/>
        <end position="20"/>
    </location>
</feature>
<evidence type="ECO:0000313" key="4">
    <source>
        <dbReference type="Proteomes" id="UP001347796"/>
    </source>
</evidence>
<evidence type="ECO:0000256" key="1">
    <source>
        <dbReference type="SAM" id="MobiDB-lite"/>
    </source>
</evidence>
<keyword evidence="4" id="KW-1185">Reference proteome</keyword>
<dbReference type="InterPro" id="IPR006073">
    <property type="entry name" value="GTP-bd"/>
</dbReference>
<dbReference type="GO" id="GO:0005525">
    <property type="term" value="F:GTP binding"/>
    <property type="evidence" value="ECO:0007669"/>
    <property type="project" value="InterPro"/>
</dbReference>
<reference evidence="3 4" key="1">
    <citation type="submission" date="2024-01" db="EMBL/GenBank/DDBJ databases">
        <title>The genome of the rayed Mediterranean limpet Patella caerulea (Linnaeus, 1758).</title>
        <authorList>
            <person name="Anh-Thu Weber A."/>
            <person name="Halstead-Nussloch G."/>
        </authorList>
    </citation>
    <scope>NUCLEOTIDE SEQUENCE [LARGE SCALE GENOMIC DNA]</scope>
    <source>
        <strain evidence="3">AATW-2023a</strain>
        <tissue evidence="3">Whole specimen</tissue>
    </source>
</reference>
<gene>
    <name evidence="3" type="ORF">SNE40_007420</name>
</gene>
<dbReference type="PANTHER" id="PTHR46406:SF1">
    <property type="entry name" value="NITRIC OXIDE-ASSOCIATED PROTEIN 1"/>
    <property type="match status" value="1"/>
</dbReference>
<accession>A0AAN8Q893</accession>
<evidence type="ECO:0000313" key="3">
    <source>
        <dbReference type="EMBL" id="KAK6185115.1"/>
    </source>
</evidence>
<comment type="caution">
    <text evidence="3">The sequence shown here is derived from an EMBL/GenBank/DDBJ whole genome shotgun (WGS) entry which is preliminary data.</text>
</comment>
<dbReference type="SUPFAM" id="SSF52540">
    <property type="entry name" value="P-loop containing nucleoside triphosphate hydrolases"/>
    <property type="match status" value="1"/>
</dbReference>
<dbReference type="PANTHER" id="PTHR46406">
    <property type="entry name" value="NITRIC OXIDE-ASSOCIATED PROTEIN 1"/>
    <property type="match status" value="1"/>
</dbReference>
<evidence type="ECO:0000259" key="2">
    <source>
        <dbReference type="Pfam" id="PF01926"/>
    </source>
</evidence>
<proteinExistence type="predicted"/>
<dbReference type="InterPro" id="IPR027417">
    <property type="entry name" value="P-loop_NTPase"/>
</dbReference>
<protein>
    <recommendedName>
        <fullName evidence="2">G domain-containing protein</fullName>
    </recommendedName>
</protein>
<sequence length="617" mass="69598">MMSEHRSDNTLINGTDSVSHEELETGLKRIKHDFRAQVMKAEAIPEELPFISDDKETSNNSELGYVETIFLDDETQQERRTKKFLGTPLPGTGVSNIPCSGCGATLHCEDPYLPGYMRGEKFTTLTTDELRESVCQRCHLILNSNLCLDVKVDAKDYARIISNIKATYPLVIVMVDLLDIENSIFPNLFKSIGRNKQLFIVGNKVDLIPKDQPGYLQSVKSSLVNACEKAGLNKYNNIKNVSLISAKTGYGIEELIDRLLVNWGINGDVYLLGSTNTGKSTLFNALLQSDYCKSHVRDLIHRATTSIWSGTTLNLLKFPIMNPEPWKLVKRRVRLLKVKSEEMEEKKIEKRSTTVEIKPYSETILTANIEPTDFRGDLTIEKEAEVGNDVEFVGFERTKSGEVIDNIKDSDNIEKKKLSDLEKQFINVRWLYDTPGVIKTEQIVNLLKREEVKIITPKKRLIPRVFMFKPGEVMFITGLSRLDYIQGQNPIAITVFTDISLPVITLKSSDADSYYSKNIGGNKLKVPIDNTDHLPSLVARYFEVIGNGTRTLTADIQLSSLGWVSIAIQRAEVIGLRVYTPGGYGCHLRETPVLSNYKKFQGPRIKGTNRYKWTIPS</sequence>
<dbReference type="EMBL" id="JAZGQO010000006">
    <property type="protein sequence ID" value="KAK6185115.1"/>
    <property type="molecule type" value="Genomic_DNA"/>
</dbReference>
<dbReference type="AlphaFoldDB" id="A0AAN8Q893"/>
<dbReference type="Proteomes" id="UP001347796">
    <property type="component" value="Unassembled WGS sequence"/>
</dbReference>
<feature type="domain" description="G" evidence="2">
    <location>
        <begin position="269"/>
        <end position="320"/>
    </location>
</feature>
<organism evidence="3 4">
    <name type="scientific">Patella caerulea</name>
    <name type="common">Rayed Mediterranean limpet</name>
    <dbReference type="NCBI Taxonomy" id="87958"/>
    <lineage>
        <taxon>Eukaryota</taxon>
        <taxon>Metazoa</taxon>
        <taxon>Spiralia</taxon>
        <taxon>Lophotrochozoa</taxon>
        <taxon>Mollusca</taxon>
        <taxon>Gastropoda</taxon>
        <taxon>Patellogastropoda</taxon>
        <taxon>Patelloidea</taxon>
        <taxon>Patellidae</taxon>
        <taxon>Patella</taxon>
    </lineage>
</organism>
<dbReference type="Gene3D" id="3.40.50.300">
    <property type="entry name" value="P-loop containing nucleotide triphosphate hydrolases"/>
    <property type="match status" value="1"/>
</dbReference>
<dbReference type="InterPro" id="IPR052807">
    <property type="entry name" value="Mito_transl_resp_regulator"/>
</dbReference>
<dbReference type="Pfam" id="PF01926">
    <property type="entry name" value="MMR_HSR1"/>
    <property type="match status" value="1"/>
</dbReference>